<dbReference type="PANTHER" id="PTHR47197">
    <property type="entry name" value="PROTEIN NIRF"/>
    <property type="match status" value="1"/>
</dbReference>
<dbReference type="Pfam" id="PF16819">
    <property type="entry name" value="DUF5074"/>
    <property type="match status" value="1"/>
</dbReference>
<organism evidence="2 3">
    <name type="scientific">Cerina litoralis</name>
    <dbReference type="NCBI Taxonomy" id="2874477"/>
    <lineage>
        <taxon>Bacteria</taxon>
        <taxon>Pseudomonadati</taxon>
        <taxon>Bacteroidota</taxon>
        <taxon>Flavobacteriia</taxon>
        <taxon>Flavobacteriales</taxon>
        <taxon>Flavobacteriaceae</taxon>
        <taxon>Cerina</taxon>
    </lineage>
</organism>
<dbReference type="PROSITE" id="PS51257">
    <property type="entry name" value="PROKAR_LIPOPROTEIN"/>
    <property type="match status" value="1"/>
</dbReference>
<dbReference type="Gene3D" id="2.130.10.10">
    <property type="entry name" value="YVTN repeat-like/Quinoprotein amine dehydrogenase"/>
    <property type="match status" value="1"/>
</dbReference>
<proteinExistence type="predicted"/>
<evidence type="ECO:0000256" key="1">
    <source>
        <dbReference type="SAM" id="SignalP"/>
    </source>
</evidence>
<name>A0AAE3EXB9_9FLAO</name>
<dbReference type="InterPro" id="IPR051200">
    <property type="entry name" value="Host-pathogen_enzymatic-act"/>
</dbReference>
<evidence type="ECO:0000313" key="2">
    <source>
        <dbReference type="EMBL" id="MCG2462034.1"/>
    </source>
</evidence>
<dbReference type="SUPFAM" id="SSF50974">
    <property type="entry name" value="Nitrous oxide reductase, N-terminal domain"/>
    <property type="match status" value="1"/>
</dbReference>
<accession>A0AAE3EXB9</accession>
<feature type="chain" id="PRO_5042261853" evidence="1">
    <location>
        <begin position="18"/>
        <end position="353"/>
    </location>
</feature>
<sequence length="353" mass="37541">MKIKQLLILLLAASLLAVSCSKDDDDEINLPSGDFANGILVSNEGPFNNGSGTVTFISENLGSQEDAIYKKVNGEDLGNVVQSIGFNEDHAYIISNVSRTVTVVDRYTFEKITDISDGFENPRYFVAVNGKGYVTDWGDPNNDSDDYVAVIDLATNAVQSTISVNFGPERLLAKGNAIYVAHQGGYGQNDIISVINTDSNTVTATIQVGSVPNSLQLDDAGNLWVLSAGTPSYAGTESGGVLSMIDTSSNTVTAHLDFETSEHPNLLSVEGSILYYYLNGSVYEIDNSALTLPGHGILDGVNFYAMSVSKGKLYGTNAGDFASRGTLAVYDLNSKANIKTMTVGIVPGGVYFN</sequence>
<gene>
    <name evidence="2" type="ORF">K8352_14840</name>
</gene>
<dbReference type="Proteomes" id="UP001200642">
    <property type="component" value="Unassembled WGS sequence"/>
</dbReference>
<dbReference type="InterPro" id="IPR015943">
    <property type="entry name" value="WD40/YVTN_repeat-like_dom_sf"/>
</dbReference>
<comment type="caution">
    <text evidence="2">The sequence shown here is derived from an EMBL/GenBank/DDBJ whole genome shotgun (WGS) entry which is preliminary data.</text>
</comment>
<keyword evidence="1" id="KW-0732">Signal</keyword>
<reference evidence="2" key="1">
    <citation type="submission" date="2023-02" db="EMBL/GenBank/DDBJ databases">
        <title>Genome of Flavobacteriaceae gen. nov. sp. strain F89.</title>
        <authorList>
            <person name="Wang Y."/>
        </authorList>
    </citation>
    <scope>NUCLEOTIDE SEQUENCE</scope>
    <source>
        <strain evidence="2">F89</strain>
    </source>
</reference>
<dbReference type="InterPro" id="IPR011045">
    <property type="entry name" value="N2O_reductase_N"/>
</dbReference>
<protein>
    <submittedName>
        <fullName evidence="2">YncE family protein</fullName>
    </submittedName>
</protein>
<evidence type="ECO:0000313" key="3">
    <source>
        <dbReference type="Proteomes" id="UP001200642"/>
    </source>
</evidence>
<dbReference type="AlphaFoldDB" id="A0AAE3EXB9"/>
<dbReference type="InterPro" id="IPR031815">
    <property type="entry name" value="DUF5074"/>
</dbReference>
<feature type="signal peptide" evidence="1">
    <location>
        <begin position="1"/>
        <end position="17"/>
    </location>
</feature>
<dbReference type="RefSeq" id="WP_317903175.1">
    <property type="nucleotide sequence ID" value="NZ_JAIRBC010000023.1"/>
</dbReference>
<dbReference type="PANTHER" id="PTHR47197:SF3">
    <property type="entry name" value="DIHYDRO-HEME D1 DEHYDROGENASE"/>
    <property type="match status" value="1"/>
</dbReference>
<keyword evidence="3" id="KW-1185">Reference proteome</keyword>
<dbReference type="EMBL" id="JAIRBC010000023">
    <property type="protein sequence ID" value="MCG2462034.1"/>
    <property type="molecule type" value="Genomic_DNA"/>
</dbReference>